<protein>
    <recommendedName>
        <fullName evidence="8">ABC transmembrane type-1 domain-containing protein</fullName>
    </recommendedName>
</protein>
<dbReference type="InterPro" id="IPR035906">
    <property type="entry name" value="MetI-like_sf"/>
</dbReference>
<evidence type="ECO:0000256" key="1">
    <source>
        <dbReference type="ARBA" id="ARBA00004651"/>
    </source>
</evidence>
<feature type="transmembrane region" description="Helical" evidence="7">
    <location>
        <begin position="202"/>
        <end position="222"/>
    </location>
</feature>
<feature type="transmembrane region" description="Helical" evidence="7">
    <location>
        <begin position="155"/>
        <end position="173"/>
    </location>
</feature>
<keyword evidence="6 7" id="KW-0472">Membrane</keyword>
<name>A0A2R6CE32_9ARCH</name>
<dbReference type="PANTHER" id="PTHR43163:SF6">
    <property type="entry name" value="DIPEPTIDE TRANSPORT SYSTEM PERMEASE PROTEIN DPPB-RELATED"/>
    <property type="match status" value="1"/>
</dbReference>
<gene>
    <name evidence="9" type="ORF">B9Q04_01965</name>
</gene>
<feature type="transmembrane region" description="Helical" evidence="7">
    <location>
        <begin position="113"/>
        <end position="135"/>
    </location>
</feature>
<feature type="domain" description="ABC transmembrane type-1" evidence="8">
    <location>
        <begin position="109"/>
        <end position="329"/>
    </location>
</feature>
<feature type="transmembrane region" description="Helical" evidence="7">
    <location>
        <begin position="265"/>
        <end position="290"/>
    </location>
</feature>
<dbReference type="SUPFAM" id="SSF161098">
    <property type="entry name" value="MetI-like"/>
    <property type="match status" value="1"/>
</dbReference>
<evidence type="ECO:0000256" key="3">
    <source>
        <dbReference type="ARBA" id="ARBA00022475"/>
    </source>
</evidence>
<dbReference type="Gene3D" id="1.10.3720.10">
    <property type="entry name" value="MetI-like"/>
    <property type="match status" value="1"/>
</dbReference>
<dbReference type="InterPro" id="IPR000515">
    <property type="entry name" value="MetI-like"/>
</dbReference>
<keyword evidence="5 7" id="KW-1133">Transmembrane helix</keyword>
<evidence type="ECO:0000256" key="6">
    <source>
        <dbReference type="ARBA" id="ARBA00023136"/>
    </source>
</evidence>
<evidence type="ECO:0000259" key="8">
    <source>
        <dbReference type="PROSITE" id="PS50928"/>
    </source>
</evidence>
<keyword evidence="3" id="KW-1003">Cell membrane</keyword>
<dbReference type="EMBL" id="NEXF01000020">
    <property type="protein sequence ID" value="PSO09149.1"/>
    <property type="molecule type" value="Genomic_DNA"/>
</dbReference>
<reference evidence="9 10" key="1">
    <citation type="submission" date="2017-04" db="EMBL/GenBank/DDBJ databases">
        <title>Novel microbial lineages endemic to geothermal iron-oxide mats fill important gaps in the evolutionary history of Archaea.</title>
        <authorList>
            <person name="Jay Z.J."/>
            <person name="Beam J.P."/>
            <person name="Dlakic M."/>
            <person name="Rusch D.B."/>
            <person name="Kozubal M.A."/>
            <person name="Inskeep W.P."/>
        </authorList>
    </citation>
    <scope>NUCLEOTIDE SEQUENCE [LARGE SCALE GENOMIC DNA]</scope>
    <source>
        <strain evidence="9">BE_D</strain>
    </source>
</reference>
<sequence>MPPWRFIIDRVVNRFITLLVLTIFSFFVFEVIPQAIGMKVAYIFAGVAPGSTRSAGSASALIAAATRTYDLNGPIPARLLKFIVNMFTGNYGVSVFFQKPVLQVVLQYLPNTLILATSSLALTSVLSIITGVVAAKSFLRSRRKLGDKSVSIASIGLYFVPALWISIIFYIYFADQLGLFPINLAQALTGLGSHNYTGIMYYLRYAWAAVLPVAVLTITGFGHRQQLLRNNIIEEYTSSSHVEYARARGLDDRTIFYKHAFRNAILPWITVVGLDVAFLIYGIFFVEYVFQFQGIGYASTLAAQNLDMPFLIATTFMFGVYTLIVLFILDFVLAKLDPRIRLGE</sequence>
<feature type="transmembrane region" description="Helical" evidence="7">
    <location>
        <begin position="310"/>
        <end position="333"/>
    </location>
</feature>
<evidence type="ECO:0000256" key="7">
    <source>
        <dbReference type="RuleBase" id="RU363032"/>
    </source>
</evidence>
<comment type="similarity">
    <text evidence="7">Belongs to the binding-protein-dependent transport system permease family.</text>
</comment>
<organism evidence="9 10">
    <name type="scientific">Candidatus Marsarchaeota G2 archaeon BE_D</name>
    <dbReference type="NCBI Taxonomy" id="1978158"/>
    <lineage>
        <taxon>Archaea</taxon>
        <taxon>Candidatus Marsarchaeota</taxon>
        <taxon>Candidatus Marsarchaeota group 2</taxon>
    </lineage>
</organism>
<evidence type="ECO:0000256" key="4">
    <source>
        <dbReference type="ARBA" id="ARBA00022692"/>
    </source>
</evidence>
<evidence type="ECO:0000313" key="10">
    <source>
        <dbReference type="Proteomes" id="UP000242015"/>
    </source>
</evidence>
<evidence type="ECO:0000256" key="2">
    <source>
        <dbReference type="ARBA" id="ARBA00022448"/>
    </source>
</evidence>
<dbReference type="Pfam" id="PF00528">
    <property type="entry name" value="BPD_transp_1"/>
    <property type="match status" value="1"/>
</dbReference>
<dbReference type="GO" id="GO:0055085">
    <property type="term" value="P:transmembrane transport"/>
    <property type="evidence" value="ECO:0007669"/>
    <property type="project" value="InterPro"/>
</dbReference>
<comment type="caution">
    <text evidence="9">The sequence shown here is derived from an EMBL/GenBank/DDBJ whole genome shotgun (WGS) entry which is preliminary data.</text>
</comment>
<dbReference type="AlphaFoldDB" id="A0A2R6CE32"/>
<dbReference type="PANTHER" id="PTHR43163">
    <property type="entry name" value="DIPEPTIDE TRANSPORT SYSTEM PERMEASE PROTEIN DPPB-RELATED"/>
    <property type="match status" value="1"/>
</dbReference>
<dbReference type="Proteomes" id="UP000242015">
    <property type="component" value="Unassembled WGS sequence"/>
</dbReference>
<accession>A0A2R6CE32</accession>
<evidence type="ECO:0000313" key="9">
    <source>
        <dbReference type="EMBL" id="PSO09149.1"/>
    </source>
</evidence>
<comment type="subcellular location">
    <subcellularLocation>
        <location evidence="1 7">Cell membrane</location>
        <topology evidence="1 7">Multi-pass membrane protein</topology>
    </subcellularLocation>
</comment>
<proteinExistence type="inferred from homology"/>
<dbReference type="GO" id="GO:0005886">
    <property type="term" value="C:plasma membrane"/>
    <property type="evidence" value="ECO:0007669"/>
    <property type="project" value="UniProtKB-SubCell"/>
</dbReference>
<keyword evidence="2 7" id="KW-0813">Transport</keyword>
<dbReference type="CDD" id="cd06261">
    <property type="entry name" value="TM_PBP2"/>
    <property type="match status" value="1"/>
</dbReference>
<feature type="transmembrane region" description="Helical" evidence="7">
    <location>
        <begin position="12"/>
        <end position="32"/>
    </location>
</feature>
<dbReference type="PROSITE" id="PS50928">
    <property type="entry name" value="ABC_TM1"/>
    <property type="match status" value="1"/>
</dbReference>
<evidence type="ECO:0000256" key="5">
    <source>
        <dbReference type="ARBA" id="ARBA00022989"/>
    </source>
</evidence>
<keyword evidence="4 7" id="KW-0812">Transmembrane</keyword>